<dbReference type="EMBL" id="APJX01000005">
    <property type="protein sequence ID" value="EMS79312.1"/>
    <property type="molecule type" value="Genomic_DNA"/>
</dbReference>
<dbReference type="Proteomes" id="UP000014216">
    <property type="component" value="Unassembled WGS sequence"/>
</dbReference>
<name>S0G4L7_9BACT</name>
<reference evidence="2 3" key="1">
    <citation type="journal article" date="2013" name="Genome Announc.">
        <title>Draft Genome Sequence of Desulfotignum phosphitoxidans DSM 13687 Strain FiPS-3.</title>
        <authorList>
            <person name="Poehlein A."/>
            <person name="Daniel R."/>
            <person name="Simeonova D.D."/>
        </authorList>
    </citation>
    <scope>NUCLEOTIDE SEQUENCE [LARGE SCALE GENOMIC DNA]</scope>
    <source>
        <strain evidence="2 3">DSM 13687</strain>
    </source>
</reference>
<evidence type="ECO:0000313" key="3">
    <source>
        <dbReference type="Proteomes" id="UP000014216"/>
    </source>
</evidence>
<dbReference type="AlphaFoldDB" id="S0G4L7"/>
<sequence length="58" mass="6674">MSKQHPECPLYNHTTCRELHNPKLCAIIREDLICLKKQQKTPKKNRSFSSDPADPAVI</sequence>
<protein>
    <submittedName>
        <fullName evidence="2">Uncharacterized protein</fullName>
    </submittedName>
</protein>
<evidence type="ECO:0000313" key="2">
    <source>
        <dbReference type="EMBL" id="EMS79312.1"/>
    </source>
</evidence>
<gene>
    <name evidence="2" type="ORF">Dpo_5c02380</name>
</gene>
<evidence type="ECO:0000256" key="1">
    <source>
        <dbReference type="SAM" id="MobiDB-lite"/>
    </source>
</evidence>
<comment type="caution">
    <text evidence="2">The sequence shown here is derived from an EMBL/GenBank/DDBJ whole genome shotgun (WGS) entry which is preliminary data.</text>
</comment>
<organism evidence="2 3">
    <name type="scientific">Desulfotignum phosphitoxidans DSM 13687</name>
    <dbReference type="NCBI Taxonomy" id="1286635"/>
    <lineage>
        <taxon>Bacteria</taxon>
        <taxon>Pseudomonadati</taxon>
        <taxon>Thermodesulfobacteriota</taxon>
        <taxon>Desulfobacteria</taxon>
        <taxon>Desulfobacterales</taxon>
        <taxon>Desulfobacteraceae</taxon>
        <taxon>Desulfotignum</taxon>
    </lineage>
</organism>
<accession>S0G4L7</accession>
<keyword evidence="3" id="KW-1185">Reference proteome</keyword>
<proteinExistence type="predicted"/>
<feature type="region of interest" description="Disordered" evidence="1">
    <location>
        <begin position="38"/>
        <end position="58"/>
    </location>
</feature>